<dbReference type="InterPro" id="IPR029044">
    <property type="entry name" value="Nucleotide-diphossugar_trans"/>
</dbReference>
<keyword evidence="1" id="KW-1133">Transmembrane helix</keyword>
<feature type="transmembrane region" description="Helical" evidence="1">
    <location>
        <begin position="357"/>
        <end position="386"/>
    </location>
</feature>
<keyword evidence="1" id="KW-0472">Membrane</keyword>
<feature type="transmembrane region" description="Helical" evidence="1">
    <location>
        <begin position="424"/>
        <end position="442"/>
    </location>
</feature>
<accession>A0A097SS18</accession>
<dbReference type="EMBL" id="CP007711">
    <property type="protein sequence ID" value="AIV03393.1"/>
    <property type="molecule type" value="Genomic_DNA"/>
</dbReference>
<keyword evidence="1" id="KW-0812">Transmembrane</keyword>
<dbReference type="InterPro" id="IPR001173">
    <property type="entry name" value="Glyco_trans_2-like"/>
</dbReference>
<reference evidence="3 4" key="1">
    <citation type="journal article" date="2014" name="PLoS ONE">
        <title>An emerging Mycoplasma associated with trichomoniasis, vaginal infection and disease.</title>
        <authorList>
            <consortium name="Vaginal Microbiome Consortium"/>
            <person name="Fettweis J.M."/>
            <person name="Serrano M.G."/>
            <person name="Huang B."/>
            <person name="Brooks J.P."/>
            <person name="Glascock A.L."/>
            <person name="Sheth N.U."/>
            <person name="Strauss J.F.III."/>
            <person name="Jefferson K.K."/>
            <person name="Buck G.A."/>
        </authorList>
    </citation>
    <scope>NUCLEOTIDE SEQUENCE [LARGE SCALE GENOMIC DNA]</scope>
    <source>
        <strain evidence="3 4">VCU_M1</strain>
    </source>
</reference>
<dbReference type="AlphaFoldDB" id="A0A097SS18"/>
<feature type="transmembrane region" description="Helical" evidence="1">
    <location>
        <begin position="20"/>
        <end position="41"/>
    </location>
</feature>
<dbReference type="GO" id="GO:0016740">
    <property type="term" value="F:transferase activity"/>
    <property type="evidence" value="ECO:0007669"/>
    <property type="project" value="UniProtKB-KW"/>
</dbReference>
<dbReference type="HOGENOM" id="CLU_459834_0_0_14"/>
<feature type="transmembrane region" description="Helical" evidence="1">
    <location>
        <begin position="392"/>
        <end position="415"/>
    </location>
</feature>
<dbReference type="Gene3D" id="3.90.550.10">
    <property type="entry name" value="Spore Coat Polysaccharide Biosynthesis Protein SpsA, Chain A"/>
    <property type="match status" value="1"/>
</dbReference>
<organism evidence="3 4">
    <name type="scientific">Candidatus Malacoplasma girerdii</name>
    <dbReference type="NCBI Taxonomy" id="1318617"/>
    <lineage>
        <taxon>Bacteria</taxon>
        <taxon>Bacillati</taxon>
        <taxon>Mycoplasmatota</taxon>
        <taxon>Mycoplasmoidales</taxon>
        <taxon>Mycoplasmoidaceae</taxon>
        <taxon>Malacoplasma</taxon>
    </lineage>
</organism>
<proteinExistence type="predicted"/>
<keyword evidence="4" id="KW-1185">Reference proteome</keyword>
<protein>
    <submittedName>
        <fullName evidence="3">Glycosyltransferase group 2-family protein</fullName>
    </submittedName>
</protein>
<gene>
    <name evidence="3" type="ORF">MGM1_0060</name>
</gene>
<dbReference type="Pfam" id="PF00535">
    <property type="entry name" value="Glycos_transf_2"/>
    <property type="match status" value="1"/>
</dbReference>
<evidence type="ECO:0000256" key="1">
    <source>
        <dbReference type="SAM" id="Phobius"/>
    </source>
</evidence>
<evidence type="ECO:0000313" key="4">
    <source>
        <dbReference type="Proteomes" id="UP000030066"/>
    </source>
</evidence>
<feature type="transmembrane region" description="Helical" evidence="1">
    <location>
        <begin position="47"/>
        <end position="72"/>
    </location>
</feature>
<dbReference type="eggNOG" id="COG1215">
    <property type="taxonomic scope" value="Bacteria"/>
</dbReference>
<dbReference type="SUPFAM" id="SSF53448">
    <property type="entry name" value="Nucleotide-diphospho-sugar transferases"/>
    <property type="match status" value="1"/>
</dbReference>
<feature type="domain" description="Glycosyltransferase 2-like" evidence="2">
    <location>
        <begin position="116"/>
        <end position="228"/>
    </location>
</feature>
<name>A0A097SS18_9BACT</name>
<feature type="transmembrane region" description="Helical" evidence="1">
    <location>
        <begin position="515"/>
        <end position="541"/>
    </location>
</feature>
<evidence type="ECO:0000259" key="2">
    <source>
        <dbReference type="Pfam" id="PF00535"/>
    </source>
</evidence>
<dbReference type="STRING" id="1318617.MGM1_0060"/>
<sequence>MFQIKARDKINKFNFVKKIVNIFSLLILSVITTSLLFAFLITGNKHLVFINVLFSSLAIPGYFLIQSIWTTLYKDYLWRKTKYEFLEIVHKTKIPEKNNKVVFVYTTHDDFFESRFLQVTKQTYKNIEYWISDGSEKKHNIKRVEEFAKKHNINYFSLGRPSINKGDNLNTFILKSGAKFDYIVIMDADVHVDINFVETSLKLFNSENNKSKKLGYISPCVFNYGSKSLFSNWGRNFFGVFQCLAEQIRFFSPFDRTELFGACAIIKKEMLVDINKNKKPLFSEGCLEDVYTSWFGCKQGWNGVINVLSNCSEMFDRTIFALHKRLLRIYDWTVKYTKENKFKNYQERYENREMIDFLIVILPIILIFVILVVLPAVSSLFLIFFSETISNIYLWLPQLVFLSVITISFLFYYLYFNHYSQKGIVYRICSLITFFLIIITLLPEYVKHFINSYFFSKYSDFTPSIKTDKQAQNEKKLIYLLRFKILLVIATSILIFLLVFFGIKSGMFINPKQNILFCILFWIAIYPLGFMWLSSIAYIILAITSKIISNPNYNDEDELKNICLESMKFEKTINKFYLDHPEIKKSERLIKYE</sequence>
<feature type="transmembrane region" description="Helical" evidence="1">
    <location>
        <begin position="485"/>
        <end position="503"/>
    </location>
</feature>
<evidence type="ECO:0000313" key="3">
    <source>
        <dbReference type="EMBL" id="AIV03393.1"/>
    </source>
</evidence>
<dbReference type="KEGG" id="mgj:MGM1_0060"/>
<dbReference type="Proteomes" id="UP000030066">
    <property type="component" value="Chromosome"/>
</dbReference>